<evidence type="ECO:0000313" key="2">
    <source>
        <dbReference type="EMBL" id="ELQ40766.1"/>
    </source>
</evidence>
<dbReference type="AlphaFoldDB" id="A0AA97P2K2"/>
<evidence type="ECO:0000256" key="1">
    <source>
        <dbReference type="SAM" id="MobiDB-lite"/>
    </source>
</evidence>
<feature type="region of interest" description="Disordered" evidence="1">
    <location>
        <begin position="21"/>
        <end position="57"/>
    </location>
</feature>
<feature type="non-terminal residue" evidence="2">
    <location>
        <position position="1"/>
    </location>
</feature>
<gene>
    <name evidence="2" type="ORF">OOU_Y34scaffold00362g1</name>
</gene>
<sequence>ILINTKSAAADSKIRIRSRAAKGYKPGSASLDDDKKPLCPGGVVRGSGLRRPDSPSHFELPPPYSLFPKAGQYGAYGRGKPILLIADSQHVRVDCMIHNFAQCFDAASCWPRPLLEIPALQLHEGKNCTNISRMWGLVRSMQQNGMCSPAEPASLSWKDTELTIFGVEALGEEPP</sequence>
<name>A0AA97P2K2_PYRO3</name>
<dbReference type="Proteomes" id="UP000011086">
    <property type="component" value="Unassembled WGS sequence"/>
</dbReference>
<proteinExistence type="predicted"/>
<protein>
    <submittedName>
        <fullName evidence="2">Uncharacterized protein</fullName>
    </submittedName>
</protein>
<organism evidence="2">
    <name type="scientific">Pyricularia oryzae (strain Y34)</name>
    <name type="common">Rice blast fungus</name>
    <name type="synonym">Magnaporthe oryzae</name>
    <dbReference type="NCBI Taxonomy" id="1143189"/>
    <lineage>
        <taxon>Eukaryota</taxon>
        <taxon>Fungi</taxon>
        <taxon>Dikarya</taxon>
        <taxon>Ascomycota</taxon>
        <taxon>Pezizomycotina</taxon>
        <taxon>Sordariomycetes</taxon>
        <taxon>Sordariomycetidae</taxon>
        <taxon>Magnaporthales</taxon>
        <taxon>Pyriculariaceae</taxon>
        <taxon>Pyricularia</taxon>
    </lineage>
</organism>
<reference evidence="2" key="1">
    <citation type="journal article" date="2012" name="PLoS Genet.">
        <title>Comparative analysis of the genomes of two field isolates of the rice blast fungus Magnaporthe oryzae.</title>
        <authorList>
            <person name="Xue M."/>
            <person name="Yang J."/>
            <person name="Li Z."/>
            <person name="Hu S."/>
            <person name="Yao N."/>
            <person name="Dean R.A."/>
            <person name="Zhao W."/>
            <person name="Shen M."/>
            <person name="Zhang H."/>
            <person name="Li C."/>
            <person name="Liu L."/>
            <person name="Cao L."/>
            <person name="Xu X."/>
            <person name="Xing Y."/>
            <person name="Hsiang T."/>
            <person name="Zhang Z."/>
            <person name="Xu J.R."/>
            <person name="Peng Y.L."/>
        </authorList>
    </citation>
    <scope>NUCLEOTIDE SEQUENCE</scope>
    <source>
        <strain evidence="2">Y34</strain>
    </source>
</reference>
<dbReference type="EMBL" id="JH793195">
    <property type="protein sequence ID" value="ELQ40766.1"/>
    <property type="molecule type" value="Genomic_DNA"/>
</dbReference>
<accession>A0AA97P2K2</accession>